<dbReference type="PIRSF" id="PIRSF002808">
    <property type="entry name" value="Hexose_phosphate_transp"/>
    <property type="match status" value="1"/>
</dbReference>
<dbReference type="GO" id="GO:0022857">
    <property type="term" value="F:transmembrane transporter activity"/>
    <property type="evidence" value="ECO:0007669"/>
    <property type="project" value="InterPro"/>
</dbReference>
<dbReference type="InterPro" id="IPR020846">
    <property type="entry name" value="MFS_dom"/>
</dbReference>
<feature type="transmembrane region" description="Helical" evidence="11">
    <location>
        <begin position="500"/>
        <end position="520"/>
    </location>
</feature>
<feature type="transmembrane region" description="Helical" evidence="11">
    <location>
        <begin position="32"/>
        <end position="52"/>
    </location>
</feature>
<feature type="domain" description="Major facilitator superfamily (MFS) profile" evidence="12">
    <location>
        <begin position="38"/>
        <end position="523"/>
    </location>
</feature>
<dbReference type="InterPro" id="IPR036259">
    <property type="entry name" value="MFS_trans_sf"/>
</dbReference>
<dbReference type="EMBL" id="JAPTSV010000014">
    <property type="protein sequence ID" value="KAJ1520696.1"/>
    <property type="molecule type" value="Genomic_DNA"/>
</dbReference>
<evidence type="ECO:0000256" key="6">
    <source>
        <dbReference type="ARBA" id="ARBA00022989"/>
    </source>
</evidence>
<evidence type="ECO:0000256" key="7">
    <source>
        <dbReference type="ARBA" id="ARBA00023136"/>
    </source>
</evidence>
<dbReference type="EMBL" id="JAPTSV010000014">
    <property type="protein sequence ID" value="KAJ1520695.1"/>
    <property type="molecule type" value="Genomic_DNA"/>
</dbReference>
<dbReference type="Gene3D" id="1.20.1250.20">
    <property type="entry name" value="MFS general substrate transporter like domains"/>
    <property type="match status" value="2"/>
</dbReference>
<evidence type="ECO:0000256" key="10">
    <source>
        <dbReference type="SAM" id="MobiDB-lite"/>
    </source>
</evidence>
<keyword evidence="3" id="KW-0813">Transport</keyword>
<gene>
    <name evidence="13" type="ORF">ONE63_003797</name>
</gene>
<dbReference type="AlphaFoldDB" id="A0AAV7X825"/>
<evidence type="ECO:0000256" key="1">
    <source>
        <dbReference type="ARBA" id="ARBA00004141"/>
    </source>
</evidence>
<evidence type="ECO:0000256" key="4">
    <source>
        <dbReference type="ARBA" id="ARBA00022597"/>
    </source>
</evidence>
<evidence type="ECO:0000313" key="14">
    <source>
        <dbReference type="Proteomes" id="UP001075354"/>
    </source>
</evidence>
<feature type="transmembrane region" description="Helical" evidence="11">
    <location>
        <begin position="160"/>
        <end position="185"/>
    </location>
</feature>
<evidence type="ECO:0000256" key="8">
    <source>
        <dbReference type="ARBA" id="ARBA00041091"/>
    </source>
</evidence>
<dbReference type="Pfam" id="PF07690">
    <property type="entry name" value="MFS_1"/>
    <property type="match status" value="1"/>
</dbReference>
<feature type="transmembrane region" description="Helical" evidence="11">
    <location>
        <begin position="222"/>
        <end position="243"/>
    </location>
</feature>
<dbReference type="Proteomes" id="UP001075354">
    <property type="component" value="Chromosome 14"/>
</dbReference>
<feature type="transmembrane region" description="Helical" evidence="11">
    <location>
        <begin position="192"/>
        <end position="216"/>
    </location>
</feature>
<dbReference type="PANTHER" id="PTHR43184:SF12">
    <property type="entry name" value="SUGAR PHOSPHATE EXCHANGER 3"/>
    <property type="match status" value="1"/>
</dbReference>
<keyword evidence="14" id="KW-1185">Reference proteome</keyword>
<evidence type="ECO:0000256" key="3">
    <source>
        <dbReference type="ARBA" id="ARBA00022448"/>
    </source>
</evidence>
<keyword evidence="5 11" id="KW-0812">Transmembrane</keyword>
<comment type="subcellular location">
    <subcellularLocation>
        <location evidence="1">Membrane</location>
        <topology evidence="1">Multi-pass membrane protein</topology>
    </subcellularLocation>
</comment>
<feature type="transmembrane region" description="Helical" evidence="11">
    <location>
        <begin position="129"/>
        <end position="148"/>
    </location>
</feature>
<organism evidence="13 14">
    <name type="scientific">Megalurothrips usitatus</name>
    <name type="common">bean blossom thrips</name>
    <dbReference type="NCBI Taxonomy" id="439358"/>
    <lineage>
        <taxon>Eukaryota</taxon>
        <taxon>Metazoa</taxon>
        <taxon>Ecdysozoa</taxon>
        <taxon>Arthropoda</taxon>
        <taxon>Hexapoda</taxon>
        <taxon>Insecta</taxon>
        <taxon>Pterygota</taxon>
        <taxon>Neoptera</taxon>
        <taxon>Paraneoptera</taxon>
        <taxon>Thysanoptera</taxon>
        <taxon>Terebrantia</taxon>
        <taxon>Thripoidea</taxon>
        <taxon>Thripidae</taxon>
        <taxon>Megalurothrips</taxon>
    </lineage>
</organism>
<feature type="transmembrane region" description="Helical" evidence="11">
    <location>
        <begin position="398"/>
        <end position="417"/>
    </location>
</feature>
<dbReference type="PANTHER" id="PTHR43184">
    <property type="entry name" value="MAJOR FACILITATOR SUPERFAMILY TRANSPORTER 16, ISOFORM B"/>
    <property type="match status" value="1"/>
</dbReference>
<feature type="transmembrane region" description="Helical" evidence="11">
    <location>
        <begin position="429"/>
        <end position="450"/>
    </location>
</feature>
<feature type="region of interest" description="Disordered" evidence="10">
    <location>
        <begin position="254"/>
        <end position="319"/>
    </location>
</feature>
<comment type="caution">
    <text evidence="13">The sequence shown here is derived from an EMBL/GenBank/DDBJ whole genome shotgun (WGS) entry which is preliminary data.</text>
</comment>
<dbReference type="FunFam" id="1.20.1250.20:FF:000028">
    <property type="entry name" value="Sugar phosphate exchanger 3 isoform 1"/>
    <property type="match status" value="1"/>
</dbReference>
<accession>A0AAV7X825</accession>
<evidence type="ECO:0000256" key="5">
    <source>
        <dbReference type="ARBA" id="ARBA00022692"/>
    </source>
</evidence>
<name>A0AAV7X825_9NEOP</name>
<dbReference type="PROSITE" id="PS50850">
    <property type="entry name" value="MFS"/>
    <property type="match status" value="1"/>
</dbReference>
<dbReference type="InterPro" id="IPR000849">
    <property type="entry name" value="Sugar_P_transporter"/>
</dbReference>
<keyword evidence="7 11" id="KW-0472">Membrane</keyword>
<dbReference type="SUPFAM" id="SSF103473">
    <property type="entry name" value="MFS general substrate transporter"/>
    <property type="match status" value="1"/>
</dbReference>
<keyword evidence="6 11" id="KW-1133">Transmembrane helix</keyword>
<dbReference type="InterPro" id="IPR011701">
    <property type="entry name" value="MFS"/>
</dbReference>
<reference evidence="13" key="1">
    <citation type="submission" date="2022-12" db="EMBL/GenBank/DDBJ databases">
        <title>Chromosome-level genome assembly of the bean flower thrips Megalurothrips usitatus.</title>
        <authorList>
            <person name="Ma L."/>
            <person name="Liu Q."/>
            <person name="Li H."/>
            <person name="Cai W."/>
        </authorList>
    </citation>
    <scope>NUCLEOTIDE SEQUENCE</scope>
    <source>
        <strain evidence="13">Cailab_2022a</strain>
    </source>
</reference>
<feature type="transmembrane region" description="Helical" evidence="11">
    <location>
        <begin position="371"/>
        <end position="392"/>
    </location>
</feature>
<evidence type="ECO:0000313" key="13">
    <source>
        <dbReference type="EMBL" id="KAJ1520696.1"/>
    </source>
</evidence>
<evidence type="ECO:0000256" key="2">
    <source>
        <dbReference type="ARBA" id="ARBA00009598"/>
    </source>
</evidence>
<evidence type="ECO:0000256" key="11">
    <source>
        <dbReference type="SAM" id="Phobius"/>
    </source>
</evidence>
<evidence type="ECO:0000259" key="12">
    <source>
        <dbReference type="PROSITE" id="PS50850"/>
    </source>
</evidence>
<dbReference type="GO" id="GO:0016020">
    <property type="term" value="C:membrane"/>
    <property type="evidence" value="ECO:0007669"/>
    <property type="project" value="UniProtKB-SubCell"/>
</dbReference>
<proteinExistence type="inferred from homology"/>
<comment type="similarity">
    <text evidence="2">Belongs to the major facilitator superfamily. Organophosphate:Pi antiporter (OPA) (TC 2.A.1.4) family.</text>
</comment>
<sequence>MASQLRDAPVGLRCVMSLGNKCFPRTRINRNLWFKVATLALTFMAYTCYHMNRKPISVFKNVINRNCSNIDPPPGQHIDPNDDTWCDWAPFDQSGSEALLGLLDSSFLFAYAAAMFLSGFVAERVNLRYYLAIGMILSGIASYLFGLARTLDIHDISYFVMVQIFGGVVQTTGWPGVVTVVGNWFGKDKRGFIFGVWNSHTSLGNILGTTLAGHYVERDWGLSFMMPGLVMGACGLIIFLFLAPHPNNVGCGRPSHVKEADESTGSVNAPRRVRSQASLPSDADTVASNSSSIDDPDEDDSPESSRLLPPDGSTDGSRGSQRAIGFLGALKIPGVIEFSMSLFFSKLVNYTFLYWLPKYIKSSTTLTPRQSAYLSTLFDVGGIIGGIAAGALSDYTGMSATTCSGMFVLTVPMLFVYQAYGTETLGTNVLLLMLCGMLVNGPYALITTAISAELGTHHSLEGSSRALATVTAIIDGTGSVGAALGPCIAGVVAPYGWNNVFYILMAANMLALVFLCRIVIGENQRFWRTRRGTWTAGSS</sequence>
<protein>
    <recommendedName>
        <fullName evidence="8">Sugar phosphate exchanger 3</fullName>
    </recommendedName>
    <alternativeName>
        <fullName evidence="9">Solute carrier family 37 member 3</fullName>
    </alternativeName>
</protein>
<feature type="transmembrane region" description="Helical" evidence="11">
    <location>
        <begin position="98"/>
        <end position="122"/>
    </location>
</feature>
<evidence type="ECO:0000256" key="9">
    <source>
        <dbReference type="ARBA" id="ARBA00042039"/>
    </source>
</evidence>
<keyword evidence="4" id="KW-0762">Sugar transport</keyword>